<gene>
    <name evidence="2" type="ORF">WG66_2112</name>
</gene>
<sequence length="429" mass="47691">MSNATTTSASSSSASGSQPSTVQSPVPTVAGDSRYGENLTYPNSLRPNPYQLLHLFNTEQYDDQIRAAANSHNRLEPCIKSLFFLQSQRKLFEKISESCSLEIANQVLFACNYNLGIEGPVIVPSLFPYHPHLYMPPPADLCEMSEYPDPLSFSLLDRLGRRTDGNGLTEEPASLKRRLTSPPPTTTESAAHNTLIYPEPTPDPDVKPKFEFPSDIPAEDPPLYVDPTAAEDIPTVGGEDFKDEEGDEENRVPSNNRDLLNLRLWPPMPAPTPMTQLIDHISVLCTDWSAISPEIACSTCVADASKLSLGILLETALSNEGLAALHANRLLRVHALCQSIVTTMMNLMTTTIESAEEEAQDAELLFIGSDPKKVRLFTVEERQWIRWQLNQLFEVRKEELMEIADIPENDDMLDTLYDYDAELYGDGES</sequence>
<evidence type="ECO:0000313" key="2">
    <source>
        <dbReference type="EMBL" id="KTB45310.1"/>
    </source>
</evidence>
<organism evidence="2 3">
    <name type="scientific">Moniliophthora roreri</name>
    <name type="common">Frosty pod rot fungus</name>
    <name type="synonym">Monilia roreri</name>
    <dbReference type="NCBI Taxonomy" id="221103"/>
    <lineage>
        <taxon>Eukaryota</taxon>
        <taxon>Fungi</taxon>
        <taxon>Dikarya</taxon>
        <taxon>Basidiomycota</taxon>
        <taxon>Agaricomycotina</taxon>
        <taxon>Agaricomycetes</taxon>
        <taxon>Agaricomycetidae</taxon>
        <taxon>Agaricales</taxon>
        <taxon>Marasmiineae</taxon>
        <taxon>Marasmiaceae</taxon>
        <taxon>Moniliophthora</taxon>
    </lineage>
</organism>
<feature type="region of interest" description="Disordered" evidence="1">
    <location>
        <begin position="1"/>
        <end position="43"/>
    </location>
</feature>
<accession>A0A0W0G9R7</accession>
<comment type="caution">
    <text evidence="2">The sequence shown here is derived from an EMBL/GenBank/DDBJ whole genome shotgun (WGS) entry which is preliminary data.</text>
</comment>
<dbReference type="EMBL" id="LATX01000725">
    <property type="protein sequence ID" value="KTB45310.1"/>
    <property type="molecule type" value="Genomic_DNA"/>
</dbReference>
<reference evidence="2 3" key="1">
    <citation type="submission" date="2015-12" db="EMBL/GenBank/DDBJ databases">
        <title>Draft genome sequence of Moniliophthora roreri, the causal agent of frosty pod rot of cacao.</title>
        <authorList>
            <person name="Aime M.C."/>
            <person name="Diaz-Valderrama J.R."/>
            <person name="Kijpornyongpan T."/>
            <person name="Phillips-Mora W."/>
        </authorList>
    </citation>
    <scope>NUCLEOTIDE SEQUENCE [LARGE SCALE GENOMIC DNA]</scope>
    <source>
        <strain evidence="2 3">MCA 2952</strain>
    </source>
</reference>
<proteinExistence type="predicted"/>
<feature type="compositionally biased region" description="Low complexity" evidence="1">
    <location>
        <begin position="1"/>
        <end position="24"/>
    </location>
</feature>
<dbReference type="AlphaFoldDB" id="A0A0W0G9R7"/>
<evidence type="ECO:0000256" key="1">
    <source>
        <dbReference type="SAM" id="MobiDB-lite"/>
    </source>
</evidence>
<evidence type="ECO:0000313" key="3">
    <source>
        <dbReference type="Proteomes" id="UP000054988"/>
    </source>
</evidence>
<name>A0A0W0G9R7_MONRR</name>
<dbReference type="Proteomes" id="UP000054988">
    <property type="component" value="Unassembled WGS sequence"/>
</dbReference>
<protein>
    <submittedName>
        <fullName evidence="2">Uncharacterized protein</fullName>
    </submittedName>
</protein>
<feature type="region of interest" description="Disordered" evidence="1">
    <location>
        <begin position="162"/>
        <end position="204"/>
    </location>
</feature>